<dbReference type="Proteomes" id="UP000717515">
    <property type="component" value="Unassembled WGS sequence"/>
</dbReference>
<evidence type="ECO:0000256" key="4">
    <source>
        <dbReference type="ARBA" id="ARBA00005366"/>
    </source>
</evidence>
<dbReference type="GO" id="GO:0000278">
    <property type="term" value="P:mitotic cell cycle"/>
    <property type="evidence" value="ECO:0007669"/>
    <property type="project" value="InterPro"/>
</dbReference>
<evidence type="ECO:0000256" key="11">
    <source>
        <dbReference type="ARBA" id="ARBA00022838"/>
    </source>
</evidence>
<keyword evidence="16" id="KW-0137">Centromere</keyword>
<feature type="compositionally biased region" description="Basic and acidic residues" evidence="19">
    <location>
        <begin position="62"/>
        <end position="75"/>
    </location>
</feature>
<feature type="region of interest" description="Disordered" evidence="19">
    <location>
        <begin position="197"/>
        <end position="225"/>
    </location>
</feature>
<evidence type="ECO:0000256" key="7">
    <source>
        <dbReference type="ARBA" id="ARBA00022618"/>
    </source>
</evidence>
<feature type="compositionally biased region" description="Polar residues" evidence="19">
    <location>
        <begin position="200"/>
        <end position="210"/>
    </location>
</feature>
<dbReference type="AlphaFoldDB" id="A0A9P8D0X5"/>
<comment type="similarity">
    <text evidence="4">Belongs to the DASH complex DUO1 family.</text>
</comment>
<keyword evidence="6" id="KW-0963">Cytoplasm</keyword>
<dbReference type="GO" id="GO:0072686">
    <property type="term" value="C:mitotic spindle"/>
    <property type="evidence" value="ECO:0007669"/>
    <property type="project" value="InterPro"/>
</dbReference>
<keyword evidence="13" id="KW-0206">Cytoskeleton</keyword>
<dbReference type="PANTHER" id="PTHR28216:SF1">
    <property type="entry name" value="DASH COMPLEX SUBUNIT DUO1"/>
    <property type="match status" value="1"/>
</dbReference>
<evidence type="ECO:0000313" key="21">
    <source>
        <dbReference type="Proteomes" id="UP000717515"/>
    </source>
</evidence>
<accession>A0A9P8D0X5</accession>
<evidence type="ECO:0000256" key="13">
    <source>
        <dbReference type="ARBA" id="ARBA00023212"/>
    </source>
</evidence>
<keyword evidence="8" id="KW-0493">Microtubule</keyword>
<comment type="caution">
    <text evidence="20">The sequence shown here is derived from an EMBL/GenBank/DDBJ whole genome shotgun (WGS) entry which is preliminary data.</text>
</comment>
<evidence type="ECO:0000313" key="20">
    <source>
        <dbReference type="EMBL" id="KAG9322150.1"/>
    </source>
</evidence>
<dbReference type="EMBL" id="JAIFTL010000163">
    <property type="protein sequence ID" value="KAG9322150.1"/>
    <property type="molecule type" value="Genomic_DNA"/>
</dbReference>
<feature type="compositionally biased region" description="Polar residues" evidence="19">
    <location>
        <begin position="47"/>
        <end position="57"/>
    </location>
</feature>
<evidence type="ECO:0000256" key="12">
    <source>
        <dbReference type="ARBA" id="ARBA00023054"/>
    </source>
</evidence>
<evidence type="ECO:0000256" key="14">
    <source>
        <dbReference type="ARBA" id="ARBA00023242"/>
    </source>
</evidence>
<evidence type="ECO:0000256" key="19">
    <source>
        <dbReference type="SAM" id="MobiDB-lite"/>
    </source>
</evidence>
<comment type="subcellular location">
    <subcellularLocation>
        <location evidence="3">Chromosome</location>
        <location evidence="3">Centromere</location>
        <location evidence="3">Kinetochore</location>
    </subcellularLocation>
    <subcellularLocation>
        <location evidence="2">Cytoplasm</location>
        <location evidence="2">Cytoskeleton</location>
        <location evidence="2">Spindle</location>
    </subcellularLocation>
    <subcellularLocation>
        <location evidence="1">Nucleus</location>
    </subcellularLocation>
</comment>
<name>A0A9P8D0X5_MORAP</name>
<evidence type="ECO:0000256" key="10">
    <source>
        <dbReference type="ARBA" id="ARBA00022829"/>
    </source>
</evidence>
<feature type="region of interest" description="Disordered" evidence="19">
    <location>
        <begin position="248"/>
        <end position="279"/>
    </location>
</feature>
<keyword evidence="5" id="KW-0158">Chromosome</keyword>
<keyword evidence="10" id="KW-0159">Chromosome partition</keyword>
<organism evidence="20 21">
    <name type="scientific">Mortierella alpina</name>
    <name type="common">Oleaginous fungus</name>
    <name type="synonym">Mortierella renispora</name>
    <dbReference type="NCBI Taxonomy" id="64518"/>
    <lineage>
        <taxon>Eukaryota</taxon>
        <taxon>Fungi</taxon>
        <taxon>Fungi incertae sedis</taxon>
        <taxon>Mucoromycota</taxon>
        <taxon>Mortierellomycotina</taxon>
        <taxon>Mortierellomycetes</taxon>
        <taxon>Mortierellales</taxon>
        <taxon>Mortierellaceae</taxon>
        <taxon>Mortierella</taxon>
    </lineage>
</organism>
<evidence type="ECO:0000256" key="2">
    <source>
        <dbReference type="ARBA" id="ARBA00004186"/>
    </source>
</evidence>
<evidence type="ECO:0000256" key="1">
    <source>
        <dbReference type="ARBA" id="ARBA00004123"/>
    </source>
</evidence>
<gene>
    <name evidence="20" type="ORF">KVV02_004270</name>
</gene>
<keyword evidence="15" id="KW-0131">Cell cycle</keyword>
<dbReference type="GO" id="GO:0042729">
    <property type="term" value="C:DASH complex"/>
    <property type="evidence" value="ECO:0007669"/>
    <property type="project" value="InterPro"/>
</dbReference>
<dbReference type="Pfam" id="PF08651">
    <property type="entry name" value="DASH_Duo1"/>
    <property type="match status" value="1"/>
</dbReference>
<keyword evidence="9" id="KW-0498">Mitosis</keyword>
<proteinExistence type="inferred from homology"/>
<evidence type="ECO:0000256" key="15">
    <source>
        <dbReference type="ARBA" id="ARBA00023306"/>
    </source>
</evidence>
<evidence type="ECO:0000256" key="16">
    <source>
        <dbReference type="ARBA" id="ARBA00023328"/>
    </source>
</evidence>
<keyword evidence="7" id="KW-0132">Cell division</keyword>
<evidence type="ECO:0000256" key="17">
    <source>
        <dbReference type="ARBA" id="ARBA00044152"/>
    </source>
</evidence>
<feature type="region of interest" description="Disordered" evidence="19">
    <location>
        <begin position="1"/>
        <end position="101"/>
    </location>
</feature>
<evidence type="ECO:0000256" key="3">
    <source>
        <dbReference type="ARBA" id="ARBA00004629"/>
    </source>
</evidence>
<protein>
    <recommendedName>
        <fullName evidence="17">DASH complex subunit DUO1</fullName>
    </recommendedName>
    <alternativeName>
        <fullName evidence="18">Outer kinetochore protein DUO1</fullName>
    </alternativeName>
</protein>
<evidence type="ECO:0000256" key="6">
    <source>
        <dbReference type="ARBA" id="ARBA00022490"/>
    </source>
</evidence>
<dbReference type="GO" id="GO:0005874">
    <property type="term" value="C:microtubule"/>
    <property type="evidence" value="ECO:0007669"/>
    <property type="project" value="UniProtKB-KW"/>
</dbReference>
<keyword evidence="14" id="KW-0539">Nucleus</keyword>
<dbReference type="InterPro" id="IPR013960">
    <property type="entry name" value="DASH_Duo1"/>
</dbReference>
<dbReference type="PANTHER" id="PTHR28216">
    <property type="entry name" value="DASH COMPLEX SUBUNIT DUO1"/>
    <property type="match status" value="1"/>
</dbReference>
<evidence type="ECO:0000256" key="9">
    <source>
        <dbReference type="ARBA" id="ARBA00022776"/>
    </source>
</evidence>
<dbReference type="GO" id="GO:0007059">
    <property type="term" value="P:chromosome segregation"/>
    <property type="evidence" value="ECO:0007669"/>
    <property type="project" value="UniProtKB-KW"/>
</dbReference>
<keyword evidence="12" id="KW-0175">Coiled coil</keyword>
<keyword evidence="11" id="KW-0995">Kinetochore</keyword>
<feature type="compositionally biased region" description="Low complexity" evidence="19">
    <location>
        <begin position="248"/>
        <end position="277"/>
    </location>
</feature>
<dbReference type="GO" id="GO:0051301">
    <property type="term" value="P:cell division"/>
    <property type="evidence" value="ECO:0007669"/>
    <property type="project" value="UniProtKB-KW"/>
</dbReference>
<sequence length="296" mass="32208">MSNSAYQSSGNGLFLTAAERDSEPPELPFLERTPSRLNKRSRYSMDQRGSYNPSSSDGVAEQQDRQHQQRDRSDLADAQEASLSREGASGTTSGETSVKSELEETRLLLKALDTIDTSMSEARDKLKTFYKTADETNTLLDMWIRVLSQSEHIQKLLQDPAWEGLNIEEARDREHQERRAAYQQAVEEANRRHSLVYNHANPNGSSTTSIPVDRGGGTSAKKSTTSALAAAQAHVSATAAYRKKPLGSTSLTSAADTSRSASTATPSSSGGRYRYGGAAVDDNSTLASKANLLRTQ</sequence>
<reference evidence="20" key="1">
    <citation type="submission" date="2021-07" db="EMBL/GenBank/DDBJ databases">
        <title>Draft genome of Mortierella alpina, strain LL118, isolated from an aspen leaf litter sample.</title>
        <authorList>
            <person name="Yang S."/>
            <person name="Vinatzer B.A."/>
        </authorList>
    </citation>
    <scope>NUCLEOTIDE SEQUENCE</scope>
    <source>
        <strain evidence="20">LL118</strain>
    </source>
</reference>
<evidence type="ECO:0000256" key="5">
    <source>
        <dbReference type="ARBA" id="ARBA00022454"/>
    </source>
</evidence>
<evidence type="ECO:0000256" key="18">
    <source>
        <dbReference type="ARBA" id="ARBA00044358"/>
    </source>
</evidence>
<evidence type="ECO:0000256" key="8">
    <source>
        <dbReference type="ARBA" id="ARBA00022701"/>
    </source>
</evidence>
<feature type="compositionally biased region" description="Polar residues" evidence="19">
    <location>
        <begin position="1"/>
        <end position="11"/>
    </location>
</feature>